<dbReference type="Proteomes" id="UP000728032">
    <property type="component" value="Unassembled WGS sequence"/>
</dbReference>
<proteinExistence type="predicted"/>
<gene>
    <name evidence="1" type="ORF">ONB1V03_LOCUS14167</name>
</gene>
<accession>A0A7R9MC86</accession>
<dbReference type="Gene3D" id="3.40.50.1460">
    <property type="match status" value="1"/>
</dbReference>
<organism evidence="1">
    <name type="scientific">Oppiella nova</name>
    <dbReference type="NCBI Taxonomy" id="334625"/>
    <lineage>
        <taxon>Eukaryota</taxon>
        <taxon>Metazoa</taxon>
        <taxon>Ecdysozoa</taxon>
        <taxon>Arthropoda</taxon>
        <taxon>Chelicerata</taxon>
        <taxon>Arachnida</taxon>
        <taxon>Acari</taxon>
        <taxon>Acariformes</taxon>
        <taxon>Sarcoptiformes</taxon>
        <taxon>Oribatida</taxon>
        <taxon>Brachypylina</taxon>
        <taxon>Oppioidea</taxon>
        <taxon>Oppiidae</taxon>
        <taxon>Oppiella</taxon>
    </lineage>
</organism>
<keyword evidence="2" id="KW-1185">Reference proteome</keyword>
<dbReference type="EMBL" id="OC928016">
    <property type="protein sequence ID" value="CAD7657540.1"/>
    <property type="molecule type" value="Genomic_DNA"/>
</dbReference>
<evidence type="ECO:0000313" key="1">
    <source>
        <dbReference type="EMBL" id="CAD7657540.1"/>
    </source>
</evidence>
<dbReference type="EMBL" id="CAJPVJ010013191">
    <property type="protein sequence ID" value="CAG2174726.1"/>
    <property type="molecule type" value="Genomic_DNA"/>
</dbReference>
<protein>
    <submittedName>
        <fullName evidence="1">Uncharacterized protein</fullName>
    </submittedName>
</protein>
<evidence type="ECO:0000313" key="2">
    <source>
        <dbReference type="Proteomes" id="UP000728032"/>
    </source>
</evidence>
<reference evidence="1" key="1">
    <citation type="submission" date="2020-11" db="EMBL/GenBank/DDBJ databases">
        <authorList>
            <person name="Tran Van P."/>
        </authorList>
    </citation>
    <scope>NUCLEOTIDE SEQUENCE</scope>
</reference>
<name>A0A7R9MC86_9ACAR</name>
<dbReference type="AlphaFoldDB" id="A0A7R9MC86"/>
<dbReference type="InterPro" id="IPR029030">
    <property type="entry name" value="Caspase-like_dom_sf"/>
</dbReference>
<dbReference type="SUPFAM" id="SSF52129">
    <property type="entry name" value="Caspase-like"/>
    <property type="match status" value="1"/>
</dbReference>
<sequence length="232" mass="26498">MIFLEFTRDRVPCNELAQILDQSGYTEKASLLRQYNTSEKPMTYKYEYLEVVKANVLRSAPVLTNSYEMTARPRGIALIVLNDPVLASEANVFVNIFKQLDFVVPDIQKTTGLTRIELDSILNDTRTKVNDEHDAFIFMYIGHGCNEGNEQWHGDGYSYFGRALSHNIAQYSWYKDLEEIFHKSTMNANKWETGMSEPTVSPEFNPSIDTETDLNSDAIEVESTPKGQVVWS</sequence>